<keyword evidence="1" id="KW-0378">Hydrolase</keyword>
<sequence length="172" mass="18584">MRGTVVLSHGLESGPEATKVSALALVAERLGFAAIRPDYRDLDQAHGLCGATLRLARLRSVLDGLPAGRPCVLVGSSFGAFISGLASLECSVSGLFLIALPLKLPSYDRDFDLADVPTAVVHGWNDELIPAMAVAQFCHARQLDLQLLPDDHRLNQQVDMLAARFAHFLEQR</sequence>
<accession>A0A2P1PLR2</accession>
<protein>
    <submittedName>
        <fullName evidence="1">Alpha/beta hydrolase</fullName>
    </submittedName>
</protein>
<dbReference type="Proteomes" id="UP000241074">
    <property type="component" value="Chromosome"/>
</dbReference>
<evidence type="ECO:0000313" key="2">
    <source>
        <dbReference type="Proteomes" id="UP000241074"/>
    </source>
</evidence>
<name>A0A2P1PLR2_9GAMM</name>
<dbReference type="InterPro" id="IPR029058">
    <property type="entry name" value="AB_hydrolase_fold"/>
</dbReference>
<dbReference type="OrthoDB" id="264572at2"/>
<reference evidence="1 2" key="1">
    <citation type="submission" date="2018-03" db="EMBL/GenBank/DDBJ databases">
        <title>Ahniella affigens gen. nov., sp. nov., a gammaproteobacterium isolated from sandy soil near a stream.</title>
        <authorList>
            <person name="Ko Y."/>
            <person name="Kim J.-H."/>
        </authorList>
    </citation>
    <scope>NUCLEOTIDE SEQUENCE [LARGE SCALE GENOMIC DNA]</scope>
    <source>
        <strain evidence="1 2">D13</strain>
    </source>
</reference>
<gene>
    <name evidence="1" type="ORF">C7S18_00605</name>
</gene>
<dbReference type="AlphaFoldDB" id="A0A2P1PLR2"/>
<proteinExistence type="predicted"/>
<dbReference type="Gene3D" id="3.40.50.1820">
    <property type="entry name" value="alpha/beta hydrolase"/>
    <property type="match status" value="1"/>
</dbReference>
<reference evidence="1 2" key="2">
    <citation type="submission" date="2018-03" db="EMBL/GenBank/DDBJ databases">
        <authorList>
            <person name="Keele B.F."/>
        </authorList>
    </citation>
    <scope>NUCLEOTIDE SEQUENCE [LARGE SCALE GENOMIC DNA]</scope>
    <source>
        <strain evidence="1 2">D13</strain>
    </source>
</reference>
<dbReference type="EMBL" id="CP027860">
    <property type="protein sequence ID" value="AVP95787.1"/>
    <property type="molecule type" value="Genomic_DNA"/>
</dbReference>
<dbReference type="SUPFAM" id="SSF53474">
    <property type="entry name" value="alpha/beta-Hydrolases"/>
    <property type="match status" value="1"/>
</dbReference>
<keyword evidence="2" id="KW-1185">Reference proteome</keyword>
<evidence type="ECO:0000313" key="1">
    <source>
        <dbReference type="EMBL" id="AVP95787.1"/>
    </source>
</evidence>
<dbReference type="GO" id="GO:0016787">
    <property type="term" value="F:hydrolase activity"/>
    <property type="evidence" value="ECO:0007669"/>
    <property type="project" value="UniProtKB-KW"/>
</dbReference>
<organism evidence="1 2">
    <name type="scientific">Ahniella affigens</name>
    <dbReference type="NCBI Taxonomy" id="2021234"/>
    <lineage>
        <taxon>Bacteria</taxon>
        <taxon>Pseudomonadati</taxon>
        <taxon>Pseudomonadota</taxon>
        <taxon>Gammaproteobacteria</taxon>
        <taxon>Lysobacterales</taxon>
        <taxon>Rhodanobacteraceae</taxon>
        <taxon>Ahniella</taxon>
    </lineage>
</organism>
<dbReference type="RefSeq" id="WP_106889716.1">
    <property type="nucleotide sequence ID" value="NZ_CP027860.1"/>
</dbReference>
<dbReference type="KEGG" id="xba:C7S18_00605"/>